<gene>
    <name evidence="4" type="ORF">OTU49_001667</name>
</gene>
<protein>
    <submittedName>
        <fullName evidence="4">Uncharacterized protein</fullName>
    </submittedName>
</protein>
<organism evidence="4 5">
    <name type="scientific">Cherax quadricarinatus</name>
    <name type="common">Australian red claw crayfish</name>
    <dbReference type="NCBI Taxonomy" id="27406"/>
    <lineage>
        <taxon>Eukaryota</taxon>
        <taxon>Metazoa</taxon>
        <taxon>Ecdysozoa</taxon>
        <taxon>Arthropoda</taxon>
        <taxon>Crustacea</taxon>
        <taxon>Multicrustacea</taxon>
        <taxon>Malacostraca</taxon>
        <taxon>Eumalacostraca</taxon>
        <taxon>Eucarida</taxon>
        <taxon>Decapoda</taxon>
        <taxon>Pleocyemata</taxon>
        <taxon>Astacidea</taxon>
        <taxon>Parastacoidea</taxon>
        <taxon>Parastacidae</taxon>
        <taxon>Cherax</taxon>
    </lineage>
</organism>
<dbReference type="InterPro" id="IPR010562">
    <property type="entry name" value="Haemolymph_juvenile_hormone-bd"/>
</dbReference>
<dbReference type="Proteomes" id="UP001445076">
    <property type="component" value="Unassembled WGS sequence"/>
</dbReference>
<dbReference type="GO" id="GO:0007623">
    <property type="term" value="P:circadian rhythm"/>
    <property type="evidence" value="ECO:0007669"/>
    <property type="project" value="UniProtKB-ARBA"/>
</dbReference>
<sequence>MSVIVRLLALLSLTTLAMPAEFVSHLRKCRVDNKVELDSCLMQSLEDLRPTFRTGIPELSLQPLEPMSINSIVFRRGEGAVAVESTFTNVEVTGLSNFSTKFIDANPTTEQLTVGLYVPQLHITGQYIINGQIFFLPVSGSGPFWADFKGVDATGDSQLRVTRNADGVDRLKVTNMNIDFTIRDLKLHLDNLFNGDPILAQTMNLFLNDNGQEILQDIKPEVTRQLNELVQKVMDDALSQLPVTAILQSK</sequence>
<dbReference type="PANTHER" id="PTHR11008">
    <property type="entry name" value="PROTEIN TAKEOUT-LIKE PROTEIN"/>
    <property type="match status" value="1"/>
</dbReference>
<dbReference type="InterPro" id="IPR038606">
    <property type="entry name" value="To_sf"/>
</dbReference>
<dbReference type="Gene3D" id="3.15.10.30">
    <property type="entry name" value="Haemolymph juvenile hormone binding protein"/>
    <property type="match status" value="1"/>
</dbReference>
<keyword evidence="5" id="KW-1185">Reference proteome</keyword>
<comment type="caution">
    <text evidence="4">The sequence shown here is derived from an EMBL/GenBank/DDBJ whole genome shotgun (WGS) entry which is preliminary data.</text>
</comment>
<name>A0AAW0XE25_CHEQU</name>
<feature type="signal peptide" evidence="3">
    <location>
        <begin position="1"/>
        <end position="19"/>
    </location>
</feature>
<dbReference type="AlphaFoldDB" id="A0AAW0XE25"/>
<accession>A0AAW0XE25</accession>
<dbReference type="PANTHER" id="PTHR11008:SF41">
    <property type="entry name" value="RE70318P"/>
    <property type="match status" value="1"/>
</dbReference>
<keyword evidence="1 3" id="KW-0732">Signal</keyword>
<evidence type="ECO:0000256" key="3">
    <source>
        <dbReference type="SAM" id="SignalP"/>
    </source>
</evidence>
<reference evidence="4 5" key="1">
    <citation type="journal article" date="2024" name="BMC Genomics">
        <title>Genome assembly of redclaw crayfish (Cherax quadricarinatus) provides insights into its immune adaptation and hypoxia tolerance.</title>
        <authorList>
            <person name="Liu Z."/>
            <person name="Zheng J."/>
            <person name="Li H."/>
            <person name="Fang K."/>
            <person name="Wang S."/>
            <person name="He J."/>
            <person name="Zhou D."/>
            <person name="Weng S."/>
            <person name="Chi M."/>
            <person name="Gu Z."/>
            <person name="He J."/>
            <person name="Li F."/>
            <person name="Wang M."/>
        </authorList>
    </citation>
    <scope>NUCLEOTIDE SEQUENCE [LARGE SCALE GENOMIC DNA]</scope>
    <source>
        <strain evidence="4">ZL_2023a</strain>
    </source>
</reference>
<dbReference type="FunFam" id="3.15.10.30:FF:000001">
    <property type="entry name" value="Takeout-like protein 1"/>
    <property type="match status" value="1"/>
</dbReference>
<evidence type="ECO:0000313" key="4">
    <source>
        <dbReference type="EMBL" id="KAK8742770.1"/>
    </source>
</evidence>
<comment type="similarity">
    <text evidence="2">Belongs to the TO family.</text>
</comment>
<proteinExistence type="inferred from homology"/>
<dbReference type="EMBL" id="JARKIK010000027">
    <property type="protein sequence ID" value="KAK8742770.1"/>
    <property type="molecule type" value="Genomic_DNA"/>
</dbReference>
<dbReference type="Pfam" id="PF06585">
    <property type="entry name" value="JHBP"/>
    <property type="match status" value="1"/>
</dbReference>
<evidence type="ECO:0000256" key="1">
    <source>
        <dbReference type="ARBA" id="ARBA00022729"/>
    </source>
</evidence>
<feature type="chain" id="PRO_5043710277" evidence="3">
    <location>
        <begin position="20"/>
        <end position="250"/>
    </location>
</feature>
<dbReference type="SMART" id="SM00700">
    <property type="entry name" value="JHBP"/>
    <property type="match status" value="1"/>
</dbReference>
<evidence type="ECO:0000313" key="5">
    <source>
        <dbReference type="Proteomes" id="UP001445076"/>
    </source>
</evidence>
<evidence type="ECO:0000256" key="2">
    <source>
        <dbReference type="ARBA" id="ARBA00060902"/>
    </source>
</evidence>